<keyword evidence="1" id="KW-0812">Transmembrane</keyword>
<dbReference type="VEuPathDB" id="HostDB:ENSMUSG00000050538"/>
<evidence type="ECO:0000313" key="4">
    <source>
        <dbReference type="Proteomes" id="UP000000589"/>
    </source>
</evidence>
<proteinExistence type="predicted"/>
<dbReference type="MGI" id="MGI:1915377">
    <property type="gene designation" value="B230217C12Rik"/>
</dbReference>
<accession>A0A1B0GR59</accession>
<dbReference type="AGR" id="MGI:1915377"/>
<dbReference type="Proteomes" id="UP000000589">
    <property type="component" value="Chromosome 11"/>
</dbReference>
<sequence>MLDIFILMFFAIIGLVVLSYIIYLL</sequence>
<feature type="transmembrane region" description="Helical" evidence="1">
    <location>
        <begin position="6"/>
        <end position="24"/>
    </location>
</feature>
<dbReference type="KEGG" id="mmu:68127"/>
<dbReference type="GeneTree" id="ENSGT00770000121759"/>
<gene>
    <name evidence="2 3" type="primary">B230217C12Rik</name>
</gene>
<evidence type="ECO:0000313" key="3">
    <source>
        <dbReference type="MGI" id="MGI:1915377"/>
    </source>
</evidence>
<organism evidence="2 4">
    <name type="scientific">Mus musculus</name>
    <name type="common">Mouse</name>
    <dbReference type="NCBI Taxonomy" id="10090"/>
    <lineage>
        <taxon>Eukaryota</taxon>
        <taxon>Metazoa</taxon>
        <taxon>Chordata</taxon>
        <taxon>Craniata</taxon>
        <taxon>Vertebrata</taxon>
        <taxon>Euteleostomi</taxon>
        <taxon>Mammalia</taxon>
        <taxon>Eutheria</taxon>
        <taxon>Euarchontoglires</taxon>
        <taxon>Glires</taxon>
        <taxon>Rodentia</taxon>
        <taxon>Myomorpha</taxon>
        <taxon>Muroidea</taxon>
        <taxon>Muridae</taxon>
        <taxon>Murinae</taxon>
        <taxon>Mus</taxon>
        <taxon>Mus</taxon>
    </lineage>
</organism>
<keyword evidence="1" id="KW-1133">Transmembrane helix</keyword>
<protein>
    <submittedName>
        <fullName evidence="2">RIKEN cDNA B230217C12 gene</fullName>
    </submittedName>
</protein>
<dbReference type="Bgee" id="ENSMUSG00000050538">
    <property type="expression patterns" value="Expressed in Ammon's horn and 172 other cell types or tissues"/>
</dbReference>
<dbReference type="RefSeq" id="NP_001423149.1">
    <property type="nucleotide sequence ID" value="NM_001436220.1"/>
</dbReference>
<dbReference type="Ensembl" id="ENSMUST00000164364.2">
    <property type="protein sequence ID" value="ENSMUSP00000147388.2"/>
    <property type="gene ID" value="ENSMUSG00000050538.9"/>
</dbReference>
<evidence type="ECO:0000313" key="2">
    <source>
        <dbReference type="Ensembl" id="ENSMUSP00000147388.2"/>
    </source>
</evidence>
<evidence type="ECO:0000256" key="1">
    <source>
        <dbReference type="SAM" id="Phobius"/>
    </source>
</evidence>
<dbReference type="AlphaFoldDB" id="A0A1B0GR59"/>
<reference evidence="2" key="3">
    <citation type="submission" date="2025-05" db="UniProtKB">
        <authorList>
            <consortium name="Ensembl"/>
        </authorList>
    </citation>
    <scope>IDENTIFICATION</scope>
    <source>
        <strain evidence="2">C57BL/6J</strain>
    </source>
</reference>
<reference evidence="2" key="2">
    <citation type="journal article" date="2011" name="PLoS Biol.">
        <title>Modernizing reference genome assemblies.</title>
        <authorList>
            <person name="Church D.M."/>
            <person name="Schneider V.A."/>
            <person name="Graves T."/>
            <person name="Auger K."/>
            <person name="Cunningham F."/>
            <person name="Bouk N."/>
            <person name="Chen H.C."/>
            <person name="Agarwala R."/>
            <person name="McLaren W.M."/>
            <person name="Ritchie G.R."/>
            <person name="Albracht D."/>
            <person name="Kremitzki M."/>
            <person name="Rock S."/>
            <person name="Kotkiewicz H."/>
            <person name="Kremitzki C."/>
            <person name="Wollam A."/>
            <person name="Trani L."/>
            <person name="Fulton L."/>
            <person name="Fulton R."/>
            <person name="Matthews L."/>
            <person name="Whitehead S."/>
            <person name="Chow W."/>
            <person name="Torrance J."/>
            <person name="Dunn M."/>
            <person name="Harden G."/>
            <person name="Threadgold G."/>
            <person name="Wood J."/>
            <person name="Collins J."/>
            <person name="Heath P."/>
            <person name="Griffiths G."/>
            <person name="Pelan S."/>
            <person name="Grafham D."/>
            <person name="Eichler E.E."/>
            <person name="Weinstock G."/>
            <person name="Mardis E.R."/>
            <person name="Wilson R.K."/>
            <person name="Howe K."/>
            <person name="Flicek P."/>
            <person name="Hubbard T."/>
        </authorList>
    </citation>
    <scope>NUCLEOTIDE SEQUENCE [LARGE SCALE GENOMIC DNA]</scope>
    <source>
        <strain evidence="2">C57BL/6J</strain>
    </source>
</reference>
<keyword evidence="1" id="KW-0472">Membrane</keyword>
<dbReference type="RefSeq" id="NP_001423147.1">
    <property type="nucleotide sequence ID" value="NM_001436218.1"/>
</dbReference>
<dbReference type="ExpressionAtlas" id="A0A1B0GR59">
    <property type="expression patterns" value="baseline and differential"/>
</dbReference>
<dbReference type="GeneID" id="68127"/>
<dbReference type="RefSeq" id="NP_001423150.1">
    <property type="nucleotide sequence ID" value="NM_001436221.1"/>
</dbReference>
<dbReference type="OrthoDB" id="10525412at2759"/>
<reference evidence="2 4" key="1">
    <citation type="journal article" date="2009" name="PLoS Biol.">
        <title>Lineage-specific biology revealed by a finished genome assembly of the mouse.</title>
        <authorList>
            <consortium name="Mouse Genome Sequencing Consortium"/>
            <person name="Church D.M."/>
            <person name="Goodstadt L."/>
            <person name="Hillier L.W."/>
            <person name="Zody M.C."/>
            <person name="Goldstein S."/>
            <person name="She X."/>
            <person name="Bult C.J."/>
            <person name="Agarwala R."/>
            <person name="Cherry J.L."/>
            <person name="DiCuccio M."/>
            <person name="Hlavina W."/>
            <person name="Kapustin Y."/>
            <person name="Meric P."/>
            <person name="Maglott D."/>
            <person name="Birtle Z."/>
            <person name="Marques A.C."/>
            <person name="Graves T."/>
            <person name="Zhou S."/>
            <person name="Teague B."/>
            <person name="Potamousis K."/>
            <person name="Churas C."/>
            <person name="Place M."/>
            <person name="Herschleb J."/>
            <person name="Runnheim R."/>
            <person name="Forrest D."/>
            <person name="Amos-Landgraf J."/>
            <person name="Schwartz D.C."/>
            <person name="Cheng Z."/>
            <person name="Lindblad-Toh K."/>
            <person name="Eichler E.E."/>
            <person name="Ponting C.P."/>
        </authorList>
    </citation>
    <scope>NUCLEOTIDE SEQUENCE [LARGE SCALE GENOMIC DNA]</scope>
    <source>
        <strain evidence="2 4">C57BL/6J</strain>
    </source>
</reference>
<keyword evidence="4" id="KW-1185">Reference proteome</keyword>
<name>A0A1B0GR59_MOUSE</name>
<dbReference type="Ensembl" id="ENSMUST00000170806.2">
    <property type="protein sequence ID" value="ENSMUSP00000148116.2"/>
    <property type="gene ID" value="ENSMUSG00000050538.9"/>
</dbReference>
<dbReference type="Ensembl" id="ENSMUST00000155954.3">
    <property type="protein sequence ID" value="ENSMUSP00000147634.2"/>
    <property type="gene ID" value="ENSMUSG00000050538.9"/>
</dbReference>